<evidence type="ECO:0000313" key="3">
    <source>
        <dbReference type="Proteomes" id="UP000886852"/>
    </source>
</evidence>
<dbReference type="Proteomes" id="UP000886852">
    <property type="component" value="Unassembled WGS sequence"/>
</dbReference>
<reference evidence="2" key="2">
    <citation type="journal article" date="2021" name="PeerJ">
        <title>Extensive microbial diversity within the chicken gut microbiome revealed by metagenomics and culture.</title>
        <authorList>
            <person name="Gilroy R."/>
            <person name="Ravi A."/>
            <person name="Getino M."/>
            <person name="Pursley I."/>
            <person name="Horton D.L."/>
            <person name="Alikhan N.F."/>
            <person name="Baker D."/>
            <person name="Gharbi K."/>
            <person name="Hall N."/>
            <person name="Watson M."/>
            <person name="Adriaenssens E.M."/>
            <person name="Foster-Nyarko E."/>
            <person name="Jarju S."/>
            <person name="Secka A."/>
            <person name="Antonio M."/>
            <person name="Oren A."/>
            <person name="Chaudhuri R.R."/>
            <person name="La Ragione R."/>
            <person name="Hildebrand F."/>
            <person name="Pallen M.J."/>
        </authorList>
    </citation>
    <scope>NUCLEOTIDE SEQUENCE</scope>
    <source>
        <strain evidence="2">ChiHjej12B11-7776</strain>
    </source>
</reference>
<reference evidence="2" key="1">
    <citation type="submission" date="2020-10" db="EMBL/GenBank/DDBJ databases">
        <authorList>
            <person name="Gilroy R."/>
        </authorList>
    </citation>
    <scope>NUCLEOTIDE SEQUENCE</scope>
    <source>
        <strain evidence="2">ChiHjej12B11-7776</strain>
    </source>
</reference>
<gene>
    <name evidence="2" type="ORF">IAC72_02655</name>
</gene>
<dbReference type="EMBL" id="DVOC01000045">
    <property type="protein sequence ID" value="HIU90902.1"/>
    <property type="molecule type" value="Genomic_DNA"/>
</dbReference>
<evidence type="ECO:0000313" key="2">
    <source>
        <dbReference type="EMBL" id="HIU90902.1"/>
    </source>
</evidence>
<feature type="transmembrane region" description="Helical" evidence="1">
    <location>
        <begin position="47"/>
        <end position="68"/>
    </location>
</feature>
<evidence type="ECO:0000256" key="1">
    <source>
        <dbReference type="SAM" id="Phobius"/>
    </source>
</evidence>
<dbReference type="PANTHER" id="PTHR34300:SF2">
    <property type="entry name" value="QUEUOSINE PRECURSOR TRANSPORTER-RELATED"/>
    <property type="match status" value="1"/>
</dbReference>
<dbReference type="InterPro" id="IPR003744">
    <property type="entry name" value="YhhQ"/>
</dbReference>
<dbReference type="AlphaFoldDB" id="A0A9D1MWQ0"/>
<organism evidence="2 3">
    <name type="scientific">Candidatus Fimimonas merdipullorum</name>
    <dbReference type="NCBI Taxonomy" id="2840822"/>
    <lineage>
        <taxon>Bacteria</taxon>
        <taxon>Pseudomonadati</taxon>
        <taxon>Myxococcota</taxon>
        <taxon>Myxococcia</taxon>
        <taxon>Myxococcales</taxon>
        <taxon>Cystobacterineae</taxon>
        <taxon>Myxococcaceae</taxon>
        <taxon>Myxococcaceae incertae sedis</taxon>
        <taxon>Candidatus Fimimonas</taxon>
    </lineage>
</organism>
<dbReference type="Pfam" id="PF02592">
    <property type="entry name" value="Vut_1"/>
    <property type="match status" value="1"/>
</dbReference>
<feature type="transmembrane region" description="Helical" evidence="1">
    <location>
        <begin position="96"/>
        <end position="116"/>
    </location>
</feature>
<protein>
    <submittedName>
        <fullName evidence="2">VUT family protein</fullName>
    </submittedName>
</protein>
<keyword evidence="1" id="KW-0812">Transmembrane</keyword>
<sequence length="217" mass="24049">MNLLANKSISLPWENWALDCGIILSWAVFLAMDVITKHYGPRAATQISCVAAAINLGFCVMLFLGSLIPGEWSQSFVFGSEQTINDALDKTFGGTWYVLLGSTVAFVVSAAINNFTNWGIGRLFRKNPDGVAAYAARTYVSTAVAQFADNLIFALIVSHFFFGWSITQCVTCAATGMAAELLFEIIFSFFGFRTCKKWKEQQVGEQYFRFMEANKSK</sequence>
<proteinExistence type="predicted"/>
<name>A0A9D1MWQ0_9BACT</name>
<dbReference type="PANTHER" id="PTHR34300">
    <property type="entry name" value="QUEUOSINE PRECURSOR TRANSPORTER-RELATED"/>
    <property type="match status" value="1"/>
</dbReference>
<feature type="transmembrane region" description="Helical" evidence="1">
    <location>
        <begin position="173"/>
        <end position="192"/>
    </location>
</feature>
<feature type="transmembrane region" description="Helical" evidence="1">
    <location>
        <begin position="147"/>
        <end position="167"/>
    </location>
</feature>
<accession>A0A9D1MWQ0</accession>
<keyword evidence="1" id="KW-0472">Membrane</keyword>
<keyword evidence="1" id="KW-1133">Transmembrane helix</keyword>
<comment type="caution">
    <text evidence="2">The sequence shown here is derived from an EMBL/GenBank/DDBJ whole genome shotgun (WGS) entry which is preliminary data.</text>
</comment>
<feature type="transmembrane region" description="Helical" evidence="1">
    <location>
        <begin position="16"/>
        <end position="35"/>
    </location>
</feature>